<dbReference type="PANTHER" id="PTHR23080">
    <property type="entry name" value="THAP DOMAIN PROTEIN"/>
    <property type="match status" value="1"/>
</dbReference>
<dbReference type="GO" id="GO:0003677">
    <property type="term" value="F:DNA binding"/>
    <property type="evidence" value="ECO:0007669"/>
    <property type="project" value="UniProtKB-UniRule"/>
</dbReference>
<dbReference type="InterPro" id="IPR006612">
    <property type="entry name" value="THAP_Znf"/>
</dbReference>
<comment type="cofactor">
    <cofactor evidence="1">
        <name>a divalent metal cation</name>
        <dbReference type="ChEBI" id="CHEBI:60240"/>
    </cofactor>
</comment>
<dbReference type="GO" id="GO:0008270">
    <property type="term" value="F:zinc ion binding"/>
    <property type="evidence" value="ECO:0007669"/>
    <property type="project" value="UniProtKB-KW"/>
</dbReference>
<dbReference type="AlphaFoldDB" id="A0A6J8C4N5"/>
<reference evidence="8 9" key="1">
    <citation type="submission" date="2020-06" db="EMBL/GenBank/DDBJ databases">
        <authorList>
            <person name="Li R."/>
            <person name="Bekaert M."/>
        </authorList>
    </citation>
    <scope>NUCLEOTIDE SEQUENCE [LARGE SCALE GENOMIC DNA]</scope>
    <source>
        <strain evidence="9">wild</strain>
    </source>
</reference>
<accession>A0A6J8C4N5</accession>
<evidence type="ECO:0000256" key="3">
    <source>
        <dbReference type="ARBA" id="ARBA00022771"/>
    </source>
</evidence>
<evidence type="ECO:0000313" key="9">
    <source>
        <dbReference type="Proteomes" id="UP000507470"/>
    </source>
</evidence>
<evidence type="ECO:0000313" key="8">
    <source>
        <dbReference type="EMBL" id="CAC5390070.1"/>
    </source>
</evidence>
<protein>
    <recommendedName>
        <fullName evidence="7">THAP-type domain-containing protein</fullName>
    </recommendedName>
</protein>
<proteinExistence type="predicted"/>
<organism evidence="8 9">
    <name type="scientific">Mytilus coruscus</name>
    <name type="common">Sea mussel</name>
    <dbReference type="NCBI Taxonomy" id="42192"/>
    <lineage>
        <taxon>Eukaryota</taxon>
        <taxon>Metazoa</taxon>
        <taxon>Spiralia</taxon>
        <taxon>Lophotrochozoa</taxon>
        <taxon>Mollusca</taxon>
        <taxon>Bivalvia</taxon>
        <taxon>Autobranchia</taxon>
        <taxon>Pteriomorphia</taxon>
        <taxon>Mytilida</taxon>
        <taxon>Mytiloidea</taxon>
        <taxon>Mytilidae</taxon>
        <taxon>Mytilinae</taxon>
        <taxon>Mytilus</taxon>
    </lineage>
</organism>
<keyword evidence="5 6" id="KW-0238">DNA-binding</keyword>
<name>A0A6J8C4N5_MYTCO</name>
<dbReference type="SUPFAM" id="SSF57716">
    <property type="entry name" value="Glucocorticoid receptor-like (DNA-binding domain)"/>
    <property type="match status" value="1"/>
</dbReference>
<keyword evidence="4" id="KW-0862">Zinc</keyword>
<gene>
    <name evidence="8" type="ORF">MCOR_25191</name>
</gene>
<dbReference type="OrthoDB" id="6272738at2759"/>
<keyword evidence="3 6" id="KW-0863">Zinc-finger</keyword>
<evidence type="ECO:0000256" key="5">
    <source>
        <dbReference type="ARBA" id="ARBA00023125"/>
    </source>
</evidence>
<evidence type="ECO:0000256" key="6">
    <source>
        <dbReference type="PROSITE-ProRule" id="PRU00309"/>
    </source>
</evidence>
<evidence type="ECO:0000256" key="1">
    <source>
        <dbReference type="ARBA" id="ARBA00001968"/>
    </source>
</evidence>
<evidence type="ECO:0000256" key="4">
    <source>
        <dbReference type="ARBA" id="ARBA00022833"/>
    </source>
</evidence>
<dbReference type="Pfam" id="PF05485">
    <property type="entry name" value="THAP"/>
    <property type="match status" value="1"/>
</dbReference>
<dbReference type="SMART" id="SM00980">
    <property type="entry name" value="THAP"/>
    <property type="match status" value="1"/>
</dbReference>
<dbReference type="Pfam" id="PF13359">
    <property type="entry name" value="DDE_Tnp_4"/>
    <property type="match status" value="1"/>
</dbReference>
<sequence>MPSTCCCVPNCSNRGGHVFLKNEKIKKKWIRAIKRNMNGNKYQLWKPSKISVVCKLHFLPSDYKSETTCGTVALVKRLKSDAFPSVFPWISTSTSNDRTVRQAKRNEAKDIIDSDSCSESSEDMQANFLVMMLMLEMKFITQPNHVPRDFKTKFPSTRIIIDGTECPVMKPKSPIAQQSTFSTDKNRNNIKLLVGAIPGGLINYVSPTYGGSTSNRQICE</sequence>
<feature type="domain" description="THAP-type" evidence="7">
    <location>
        <begin position="1"/>
        <end position="87"/>
    </location>
</feature>
<evidence type="ECO:0000256" key="2">
    <source>
        <dbReference type="ARBA" id="ARBA00022723"/>
    </source>
</evidence>
<keyword evidence="9" id="KW-1185">Reference proteome</keyword>
<dbReference type="EMBL" id="CACVKT020004442">
    <property type="protein sequence ID" value="CAC5390070.1"/>
    <property type="molecule type" value="Genomic_DNA"/>
</dbReference>
<keyword evidence="2" id="KW-0479">Metal-binding</keyword>
<dbReference type="InterPro" id="IPR027806">
    <property type="entry name" value="HARBI1_dom"/>
</dbReference>
<dbReference type="Proteomes" id="UP000507470">
    <property type="component" value="Unassembled WGS sequence"/>
</dbReference>
<dbReference type="PROSITE" id="PS50950">
    <property type="entry name" value="ZF_THAP"/>
    <property type="match status" value="1"/>
</dbReference>
<evidence type="ECO:0000259" key="7">
    <source>
        <dbReference type="PROSITE" id="PS50950"/>
    </source>
</evidence>